<reference evidence="2 3" key="1">
    <citation type="submission" date="2019-03" db="EMBL/GenBank/DDBJ databases">
        <title>Draft genome sequences of novel Actinobacteria.</title>
        <authorList>
            <person name="Sahin N."/>
            <person name="Ay H."/>
            <person name="Saygin H."/>
        </authorList>
    </citation>
    <scope>NUCLEOTIDE SEQUENCE [LARGE SCALE GENOMIC DNA]</scope>
    <source>
        <strain evidence="2 3">5K138</strain>
    </source>
</reference>
<dbReference type="InParanoid" id="A0A4R5DQP1"/>
<dbReference type="OrthoDB" id="3828743at2"/>
<keyword evidence="1" id="KW-1133">Transmembrane helix</keyword>
<dbReference type="EMBL" id="SMKZ01000001">
    <property type="protein sequence ID" value="TDE15987.1"/>
    <property type="molecule type" value="Genomic_DNA"/>
</dbReference>
<protein>
    <recommendedName>
        <fullName evidence="4">HEPN domain-containing protein</fullName>
    </recommendedName>
</protein>
<proteinExistence type="predicted"/>
<sequence length="117" mass="12304">MKYREVAELVASESDSVAASASVAAGLAVLAGIAAADAACCGALGRRGRGQDHKQAVALLAQIEPGGREVSRHLERLLDVKDAAHYGVINVRSAELRRALRSAERLVEFARDVLARG</sequence>
<keyword evidence="1" id="KW-0812">Transmembrane</keyword>
<feature type="transmembrane region" description="Helical" evidence="1">
    <location>
        <begin position="20"/>
        <end position="45"/>
    </location>
</feature>
<evidence type="ECO:0000313" key="3">
    <source>
        <dbReference type="Proteomes" id="UP000294739"/>
    </source>
</evidence>
<dbReference type="Proteomes" id="UP000294739">
    <property type="component" value="Unassembled WGS sequence"/>
</dbReference>
<comment type="caution">
    <text evidence="2">The sequence shown here is derived from an EMBL/GenBank/DDBJ whole genome shotgun (WGS) entry which is preliminary data.</text>
</comment>
<keyword evidence="3" id="KW-1185">Reference proteome</keyword>
<evidence type="ECO:0008006" key="4">
    <source>
        <dbReference type="Google" id="ProtNLM"/>
    </source>
</evidence>
<keyword evidence="1" id="KW-0472">Membrane</keyword>
<evidence type="ECO:0000256" key="1">
    <source>
        <dbReference type="SAM" id="Phobius"/>
    </source>
</evidence>
<organism evidence="2 3">
    <name type="scientific">Jiangella asiatica</name>
    <dbReference type="NCBI Taxonomy" id="2530372"/>
    <lineage>
        <taxon>Bacteria</taxon>
        <taxon>Bacillati</taxon>
        <taxon>Actinomycetota</taxon>
        <taxon>Actinomycetes</taxon>
        <taxon>Jiangellales</taxon>
        <taxon>Jiangellaceae</taxon>
        <taxon>Jiangella</taxon>
    </lineage>
</organism>
<evidence type="ECO:0000313" key="2">
    <source>
        <dbReference type="EMBL" id="TDE15987.1"/>
    </source>
</evidence>
<dbReference type="RefSeq" id="WP_131890232.1">
    <property type="nucleotide sequence ID" value="NZ_SMKZ01000001.1"/>
</dbReference>
<accession>A0A4R5DQP1</accession>
<gene>
    <name evidence="2" type="ORF">E1269_01475</name>
</gene>
<dbReference type="AlphaFoldDB" id="A0A4R5DQP1"/>
<name>A0A4R5DQP1_9ACTN</name>